<dbReference type="GO" id="GO:0051028">
    <property type="term" value="P:mRNA transport"/>
    <property type="evidence" value="ECO:0007669"/>
    <property type="project" value="UniProtKB-KW"/>
</dbReference>
<dbReference type="EMBL" id="JH795862">
    <property type="protein sequence ID" value="EJU02490.1"/>
    <property type="molecule type" value="Genomic_DNA"/>
</dbReference>
<dbReference type="GO" id="GO:0006606">
    <property type="term" value="P:protein import into nucleus"/>
    <property type="evidence" value="ECO:0007669"/>
    <property type="project" value="TreeGrafter"/>
</dbReference>
<dbReference type="Pfam" id="PF04096">
    <property type="entry name" value="Nucleoporin2"/>
    <property type="match status" value="1"/>
</dbReference>
<keyword evidence="7" id="KW-0811">Translocation</keyword>
<gene>
    <name evidence="11" type="ORF">DACRYDRAFT_30236</name>
</gene>
<dbReference type="GO" id="GO:0034398">
    <property type="term" value="P:telomere tethering at nuclear periphery"/>
    <property type="evidence" value="ECO:0007669"/>
    <property type="project" value="TreeGrafter"/>
</dbReference>
<dbReference type="GeneID" id="63689396"/>
<comment type="similarity">
    <text evidence="2">Belongs to the nucleoporin GLFG family.</text>
</comment>
<dbReference type="PANTHER" id="PTHR23198">
    <property type="entry name" value="NUCLEOPORIN"/>
    <property type="match status" value="1"/>
</dbReference>
<dbReference type="OrthoDB" id="3797628at2759"/>
<evidence type="ECO:0000256" key="3">
    <source>
        <dbReference type="ARBA" id="ARBA00022448"/>
    </source>
</evidence>
<evidence type="ECO:0000256" key="8">
    <source>
        <dbReference type="ARBA" id="ARBA00023132"/>
    </source>
</evidence>
<organism evidence="11 12">
    <name type="scientific">Dacryopinax primogenitus (strain DJM 731)</name>
    <name type="common">Brown rot fungus</name>
    <dbReference type="NCBI Taxonomy" id="1858805"/>
    <lineage>
        <taxon>Eukaryota</taxon>
        <taxon>Fungi</taxon>
        <taxon>Dikarya</taxon>
        <taxon>Basidiomycota</taxon>
        <taxon>Agaricomycotina</taxon>
        <taxon>Dacrymycetes</taxon>
        <taxon>Dacrymycetales</taxon>
        <taxon>Dacrymycetaceae</taxon>
        <taxon>Dacryopinax</taxon>
    </lineage>
</organism>
<feature type="domain" description="Peptidase S59" evidence="10">
    <location>
        <begin position="1"/>
        <end position="139"/>
    </location>
</feature>
<dbReference type="InterPro" id="IPR007230">
    <property type="entry name" value="Nup98_auto-Pept-S59_dom"/>
</dbReference>
<dbReference type="GO" id="GO:0044614">
    <property type="term" value="C:nuclear pore cytoplasmic filaments"/>
    <property type="evidence" value="ECO:0007669"/>
    <property type="project" value="TreeGrafter"/>
</dbReference>
<keyword evidence="3" id="KW-0813">Transport</keyword>
<dbReference type="AlphaFoldDB" id="M5G2P5"/>
<dbReference type="STRING" id="1858805.M5G2P5"/>
<evidence type="ECO:0000256" key="2">
    <source>
        <dbReference type="ARBA" id="ARBA00008926"/>
    </source>
</evidence>
<keyword evidence="6" id="KW-0653">Protein transport</keyword>
<dbReference type="OMA" id="KMEMHIA"/>
<dbReference type="Proteomes" id="UP000030653">
    <property type="component" value="Unassembled WGS sequence"/>
</dbReference>
<dbReference type="GO" id="GO:0000973">
    <property type="term" value="P:post-transcriptional tethering of RNA polymerase II gene DNA at nuclear periphery"/>
    <property type="evidence" value="ECO:0007669"/>
    <property type="project" value="TreeGrafter"/>
</dbReference>
<evidence type="ECO:0000256" key="4">
    <source>
        <dbReference type="ARBA" id="ARBA00022737"/>
    </source>
</evidence>
<evidence type="ECO:0000256" key="5">
    <source>
        <dbReference type="ARBA" id="ARBA00022816"/>
    </source>
</evidence>
<reference evidence="11 12" key="1">
    <citation type="journal article" date="2012" name="Science">
        <title>The Paleozoic origin of enzymatic lignin decomposition reconstructed from 31 fungal genomes.</title>
        <authorList>
            <person name="Floudas D."/>
            <person name="Binder M."/>
            <person name="Riley R."/>
            <person name="Barry K."/>
            <person name="Blanchette R.A."/>
            <person name="Henrissat B."/>
            <person name="Martinez A.T."/>
            <person name="Otillar R."/>
            <person name="Spatafora J.W."/>
            <person name="Yadav J.S."/>
            <person name="Aerts A."/>
            <person name="Benoit I."/>
            <person name="Boyd A."/>
            <person name="Carlson A."/>
            <person name="Copeland A."/>
            <person name="Coutinho P.M."/>
            <person name="de Vries R.P."/>
            <person name="Ferreira P."/>
            <person name="Findley K."/>
            <person name="Foster B."/>
            <person name="Gaskell J."/>
            <person name="Glotzer D."/>
            <person name="Gorecki P."/>
            <person name="Heitman J."/>
            <person name="Hesse C."/>
            <person name="Hori C."/>
            <person name="Igarashi K."/>
            <person name="Jurgens J.A."/>
            <person name="Kallen N."/>
            <person name="Kersten P."/>
            <person name="Kohler A."/>
            <person name="Kuees U."/>
            <person name="Kumar T.K.A."/>
            <person name="Kuo A."/>
            <person name="LaButti K."/>
            <person name="Larrondo L.F."/>
            <person name="Lindquist E."/>
            <person name="Ling A."/>
            <person name="Lombard V."/>
            <person name="Lucas S."/>
            <person name="Lundell T."/>
            <person name="Martin R."/>
            <person name="McLaughlin D.J."/>
            <person name="Morgenstern I."/>
            <person name="Morin E."/>
            <person name="Murat C."/>
            <person name="Nagy L.G."/>
            <person name="Nolan M."/>
            <person name="Ohm R.A."/>
            <person name="Patyshakuliyeva A."/>
            <person name="Rokas A."/>
            <person name="Ruiz-Duenas F.J."/>
            <person name="Sabat G."/>
            <person name="Salamov A."/>
            <person name="Samejima M."/>
            <person name="Schmutz J."/>
            <person name="Slot J.C."/>
            <person name="St John F."/>
            <person name="Stenlid J."/>
            <person name="Sun H."/>
            <person name="Sun S."/>
            <person name="Syed K."/>
            <person name="Tsang A."/>
            <person name="Wiebenga A."/>
            <person name="Young D."/>
            <person name="Pisabarro A."/>
            <person name="Eastwood D.C."/>
            <person name="Martin F."/>
            <person name="Cullen D."/>
            <person name="Grigoriev I.V."/>
            <person name="Hibbett D.S."/>
        </authorList>
    </citation>
    <scope>NUCLEOTIDE SEQUENCE [LARGE SCALE GENOMIC DNA]</scope>
    <source>
        <strain evidence="11 12">DJM-731 SS1</strain>
    </source>
</reference>
<evidence type="ECO:0000256" key="7">
    <source>
        <dbReference type="ARBA" id="ARBA00023010"/>
    </source>
</evidence>
<evidence type="ECO:0000259" key="10">
    <source>
        <dbReference type="PROSITE" id="PS51434"/>
    </source>
</evidence>
<dbReference type="GO" id="GO:0006405">
    <property type="term" value="P:RNA export from nucleus"/>
    <property type="evidence" value="ECO:0007669"/>
    <property type="project" value="TreeGrafter"/>
</dbReference>
<dbReference type="GO" id="GO:0008139">
    <property type="term" value="F:nuclear localization sequence binding"/>
    <property type="evidence" value="ECO:0007669"/>
    <property type="project" value="TreeGrafter"/>
</dbReference>
<dbReference type="InterPro" id="IPR037665">
    <property type="entry name" value="Nucleoporin_S59-like"/>
</dbReference>
<feature type="non-terminal residue" evidence="11">
    <location>
        <position position="139"/>
    </location>
</feature>
<dbReference type="GO" id="GO:0017056">
    <property type="term" value="F:structural constituent of nuclear pore"/>
    <property type="evidence" value="ECO:0007669"/>
    <property type="project" value="InterPro"/>
</dbReference>
<keyword evidence="9" id="KW-0539">Nucleus</keyword>
<dbReference type="PANTHER" id="PTHR23198:SF6">
    <property type="entry name" value="NUCLEAR PORE COMPLEX PROTEIN NUP98-NUP96"/>
    <property type="match status" value="1"/>
</dbReference>
<accession>M5G2P5</accession>
<feature type="non-terminal residue" evidence="11">
    <location>
        <position position="1"/>
    </location>
</feature>
<evidence type="ECO:0000256" key="6">
    <source>
        <dbReference type="ARBA" id="ARBA00022927"/>
    </source>
</evidence>
<dbReference type="InterPro" id="IPR036903">
    <property type="entry name" value="Nup98_auto-Pept-S59_dom_sf"/>
</dbReference>
<dbReference type="Gene3D" id="3.30.1610.10">
    <property type="entry name" value="Peptidase S59, nucleoporin"/>
    <property type="match status" value="1"/>
</dbReference>
<keyword evidence="8" id="KW-0906">Nuclear pore complex</keyword>
<keyword evidence="5" id="KW-0509">mRNA transport</keyword>
<dbReference type="RefSeq" id="XP_040629384.1">
    <property type="nucleotide sequence ID" value="XM_040774334.1"/>
</dbReference>
<dbReference type="SUPFAM" id="SSF82215">
    <property type="entry name" value="C-terminal autoproteolytic domain of nucleoporin nup98"/>
    <property type="match status" value="1"/>
</dbReference>
<dbReference type="PROSITE" id="PS51434">
    <property type="entry name" value="NUP_C"/>
    <property type="match status" value="1"/>
</dbReference>
<dbReference type="FunFam" id="3.30.1610.10:FF:000003">
    <property type="entry name" value="Nucleoporin SONB, putative"/>
    <property type="match status" value="1"/>
</dbReference>
<sequence>YWTKPSIDELTKLNFQDLTHVENFTVGRNGYGQVRFVNPVDLTAVGNLRDIPGKVVVFNNKECTVYPNEDEKPNEGEGLNVAAVISLHNCFPTNKGTSEPFTDMKARKMEMHIAKLRRMQDTTFVDFSDKGVWTFRVEH</sequence>
<dbReference type="GO" id="GO:0003723">
    <property type="term" value="F:RNA binding"/>
    <property type="evidence" value="ECO:0007669"/>
    <property type="project" value="TreeGrafter"/>
</dbReference>
<evidence type="ECO:0000313" key="12">
    <source>
        <dbReference type="Proteomes" id="UP000030653"/>
    </source>
</evidence>
<name>M5G2P5_DACPD</name>
<keyword evidence="12" id="KW-1185">Reference proteome</keyword>
<dbReference type="HOGENOM" id="CLU_128473_0_0_1"/>
<protein>
    <submittedName>
        <fullName evidence="11">C-terminal autoproteolytic domain of nucleoporin nup98</fullName>
    </submittedName>
</protein>
<evidence type="ECO:0000313" key="11">
    <source>
        <dbReference type="EMBL" id="EJU02490.1"/>
    </source>
</evidence>
<evidence type="ECO:0000256" key="1">
    <source>
        <dbReference type="ARBA" id="ARBA00004567"/>
    </source>
</evidence>
<keyword evidence="4" id="KW-0677">Repeat</keyword>
<evidence type="ECO:0000256" key="9">
    <source>
        <dbReference type="ARBA" id="ARBA00023242"/>
    </source>
</evidence>
<proteinExistence type="inferred from homology"/>
<comment type="subcellular location">
    <subcellularLocation>
        <location evidence="1">Nucleus</location>
        <location evidence="1">Nuclear pore complex</location>
    </subcellularLocation>
</comment>